<keyword evidence="10" id="KW-1185">Reference proteome</keyword>
<evidence type="ECO:0000256" key="2">
    <source>
        <dbReference type="ARBA" id="ARBA00006516"/>
    </source>
</evidence>
<keyword evidence="6 9" id="KW-0543">Viral nucleoprotein</keyword>
<dbReference type="RefSeq" id="YP_010839478.1">
    <property type="nucleotide sequence ID" value="NC_077869.1"/>
</dbReference>
<evidence type="ECO:0000256" key="4">
    <source>
        <dbReference type="ARBA" id="ARBA00022844"/>
    </source>
</evidence>
<dbReference type="InterPro" id="IPR001784">
    <property type="entry name" value="Bunya_nucleocap"/>
</dbReference>
<dbReference type="GO" id="GO:0019013">
    <property type="term" value="C:viral nucleocapsid"/>
    <property type="evidence" value="ECO:0007669"/>
    <property type="project" value="UniProtKB-KW"/>
</dbReference>
<sequence>MESFTFEEDEIISSNTFNPDQLYTAFKKEIIILSADGLKAAVIFFKRMKIIKDKMKACQVNPIPLKLYDVEVNVVNTYASGQIMPDVRDTDFTLNRLSGCFARYVYDQYMNSDSSTRLMIQESIKNPLAIVKGVRADNFKLYMAFSAGSEMFLDTFGLLPLAITLRRIESDDAPASVLNKVLKQRLRGMQAIDWQKDSTVKELKDAMVVVNSVSWKHSKISDESINFLKKAGVAAQTLNKIKKGLE</sequence>
<dbReference type="GO" id="GO:0003723">
    <property type="term" value="F:RNA binding"/>
    <property type="evidence" value="ECO:0007669"/>
    <property type="project" value="UniProtKB-KW"/>
</dbReference>
<proteinExistence type="inferred from homology"/>
<comment type="similarity">
    <text evidence="2">Belongs to the orthobunyavirus nucleocapsid protein family.</text>
</comment>
<dbReference type="Pfam" id="PF00952">
    <property type="entry name" value="Bunya_nucleocap"/>
    <property type="match status" value="1"/>
</dbReference>
<evidence type="ECO:0000313" key="10">
    <source>
        <dbReference type="Proteomes" id="UP000327545"/>
    </source>
</evidence>
<dbReference type="Proteomes" id="UP000327545">
    <property type="component" value="Genome"/>
</dbReference>
<dbReference type="InterPro" id="IPR043011">
    <property type="entry name" value="Bunya_nucleocap_C"/>
</dbReference>
<evidence type="ECO:0000256" key="8">
    <source>
        <dbReference type="ARBA" id="ARBA00033344"/>
    </source>
</evidence>
<organism evidence="9 10">
    <name type="scientific">Chilibre virus</name>
    <dbReference type="NCBI Taxonomy" id="629728"/>
    <lineage>
        <taxon>Viruses</taxon>
        <taxon>Riboviria</taxon>
        <taxon>Orthornavirae</taxon>
        <taxon>Negarnaviricota</taxon>
        <taxon>Polyploviricotina</taxon>
        <taxon>Bunyaviricetes</taxon>
        <taxon>Elliovirales</taxon>
        <taxon>Peribunyaviridae</taxon>
        <taxon>Pacuvirus</taxon>
        <taxon>Pacuvirus chilibreense</taxon>
    </lineage>
</organism>
<comment type="subcellular location">
    <subcellularLocation>
        <location evidence="1">Virion</location>
    </subcellularLocation>
</comment>
<evidence type="ECO:0000256" key="1">
    <source>
        <dbReference type="ARBA" id="ARBA00004328"/>
    </source>
</evidence>
<keyword evidence="7" id="KW-0687">Ribonucleoprotein</keyword>
<keyword evidence="5" id="KW-0694">RNA-binding</keyword>
<evidence type="ECO:0000256" key="5">
    <source>
        <dbReference type="ARBA" id="ARBA00022884"/>
    </source>
</evidence>
<dbReference type="GO" id="GO:1990904">
    <property type="term" value="C:ribonucleoprotein complex"/>
    <property type="evidence" value="ECO:0007669"/>
    <property type="project" value="UniProtKB-KW"/>
</dbReference>
<dbReference type="KEGG" id="vg:80549190"/>
<dbReference type="EMBL" id="MK330764">
    <property type="protein sequence ID" value="QCI62740.1"/>
    <property type="molecule type" value="Viral_cRNA"/>
</dbReference>
<evidence type="ECO:0000313" key="9">
    <source>
        <dbReference type="EMBL" id="QCI62740.1"/>
    </source>
</evidence>
<name>A0A4P8D7S6_9VIRU</name>
<keyword evidence="4" id="KW-0946">Virion</keyword>
<dbReference type="Gene3D" id="1.10.472.180">
    <property type="entry name" value="Bunyavirus nucleocapsid (N) protein, C-terminal domain"/>
    <property type="match status" value="1"/>
</dbReference>
<dbReference type="GeneID" id="80549190"/>
<evidence type="ECO:0000256" key="3">
    <source>
        <dbReference type="ARBA" id="ARBA00014389"/>
    </source>
</evidence>
<evidence type="ECO:0000256" key="7">
    <source>
        <dbReference type="ARBA" id="ARBA00023274"/>
    </source>
</evidence>
<dbReference type="InterPro" id="IPR043012">
    <property type="entry name" value="Bunya_nucleocap_N"/>
</dbReference>
<evidence type="ECO:0000256" key="6">
    <source>
        <dbReference type="ARBA" id="ARBA00023086"/>
    </source>
</evidence>
<protein>
    <recommendedName>
        <fullName evidence="3">Nucleoprotein</fullName>
    </recommendedName>
    <alternativeName>
        <fullName evidence="8">Nucleocapsid protein</fullName>
    </alternativeName>
</protein>
<reference evidence="9 10" key="1">
    <citation type="submission" date="2018-12" db="EMBL/GenBank/DDBJ databases">
        <authorList>
            <person name="Hughes H.R."/>
            <person name="Russell B.J."/>
            <person name="Lambert A.J."/>
        </authorList>
    </citation>
    <scope>NUCLEOTIDE SEQUENCE [LARGE SCALE GENOMIC DNA]</scope>
    <source>
        <strain evidence="9">VP-118D</strain>
    </source>
</reference>
<accession>A0A4P8D7S6</accession>
<dbReference type="Gene3D" id="1.20.142.20">
    <property type="match status" value="1"/>
</dbReference>